<keyword evidence="12" id="KW-1185">Reference proteome</keyword>
<feature type="compositionally biased region" description="Basic and acidic residues" evidence="8">
    <location>
        <begin position="484"/>
        <end position="499"/>
    </location>
</feature>
<keyword evidence="4" id="KW-0813">Transport</keyword>
<keyword evidence="4" id="KW-0106">Calcium</keyword>
<dbReference type="InterPro" id="IPR004481">
    <property type="entry name" value="K/Na/Ca-exchanger"/>
</dbReference>
<keyword evidence="6 9" id="KW-1133">Transmembrane helix</keyword>
<dbReference type="Proteomes" id="UP001148838">
    <property type="component" value="Unassembled WGS sequence"/>
</dbReference>
<dbReference type="InterPro" id="IPR044880">
    <property type="entry name" value="NCX_ion-bd_dom_sf"/>
</dbReference>
<gene>
    <name evidence="11" type="ORF">ANN_12382</name>
</gene>
<dbReference type="PANTHER" id="PTHR10846:SF73">
    <property type="entry name" value="SODIUM_CALCIUM EXCHANGER MEMBRANE REGION DOMAIN-CONTAINING PROTEIN"/>
    <property type="match status" value="1"/>
</dbReference>
<evidence type="ECO:0000256" key="1">
    <source>
        <dbReference type="ARBA" id="ARBA00004141"/>
    </source>
</evidence>
<feature type="transmembrane region" description="Helical" evidence="9">
    <location>
        <begin position="184"/>
        <end position="205"/>
    </location>
</feature>
<feature type="transmembrane region" description="Helical" evidence="9">
    <location>
        <begin position="412"/>
        <end position="432"/>
    </location>
</feature>
<evidence type="ECO:0000313" key="11">
    <source>
        <dbReference type="EMBL" id="KAJ4445697.1"/>
    </source>
</evidence>
<keyword evidence="4" id="KW-0406">Ion transport</keyword>
<keyword evidence="3" id="KW-0050">Antiport</keyword>
<protein>
    <recommendedName>
        <fullName evidence="10">Sodium/calcium exchanger membrane region domain-containing protein</fullName>
    </recommendedName>
</protein>
<sequence length="677" mass="74948">MAGLCEGGNEPPGSLKASRQLLWHVEEVSEQNCTPPALSEFPQDFFTPEQRQAGAVAIHALVCCYLFLMLAMICDDYFVPSIQKLCENLNMSEDVAGATFMAAAVSSPELFINIVGTFITEGDIGVGTVVGSAVFNVLAVPACCGLFAREVVTLNWWSLTRDCVIYSFTVVALIATLWDGRIEWYEALILVLFYSFYILAMYYNVQIGQWVKTRCHMQQRQGYKQIPGSVISKETNPLIAQHMNGSMLSKFQADEHVMEDDVQLFTWPSDSGCGTKLWWLIVRPIAFLLAVTIPNCRSRCGKRLYFLTFIMCIVWIGVASYVVAWMITVIGDTLNIPDSVMGLTFMAAGMSVPEAVSSVIVTNQGHGSMGISNSIGSNTFDILLCLGLPWLIKSAFLPAENGHYVRINSGGMGYSAISLFSTLFLLYLTFLLSGFKLNRKVGAICLFIYAVFLIVAALIELNIFFPVNLPIFCVMEQSDDEREMDRRGLEDKASARRAENLGSNPGAGENFSRSISLSSTSDKSKLPLSVLHAHHNIRKLIAQALGKRSEVHEEVHCFASEGGGIRRADIVALDKTNNKDFILDPTVRFEMSQTQPSEVTKEKQQIYESTNPYFREKYQMEGTWEVHGSMIGARGTIPRSTVNTIETFGIHDIIPKIITSSINGSVAILKNHLYGIS</sequence>
<evidence type="ECO:0000259" key="10">
    <source>
        <dbReference type="Pfam" id="PF01699"/>
    </source>
</evidence>
<reference evidence="11 12" key="1">
    <citation type="journal article" date="2022" name="Allergy">
        <title>Genome assembly and annotation of Periplaneta americana reveal a comprehensive cockroach allergen profile.</title>
        <authorList>
            <person name="Wang L."/>
            <person name="Xiong Q."/>
            <person name="Saelim N."/>
            <person name="Wang L."/>
            <person name="Nong W."/>
            <person name="Wan A.T."/>
            <person name="Shi M."/>
            <person name="Liu X."/>
            <person name="Cao Q."/>
            <person name="Hui J.H.L."/>
            <person name="Sookrung N."/>
            <person name="Leung T.F."/>
            <person name="Tungtrongchitr A."/>
            <person name="Tsui S.K.W."/>
        </authorList>
    </citation>
    <scope>NUCLEOTIDE SEQUENCE [LARGE SCALE GENOMIC DNA]</scope>
    <source>
        <strain evidence="11">PWHHKU_190912</strain>
    </source>
</reference>
<feature type="transmembrane region" description="Helical" evidence="9">
    <location>
        <begin position="304"/>
        <end position="328"/>
    </location>
</feature>
<dbReference type="Pfam" id="PF01699">
    <property type="entry name" value="Na_Ca_ex"/>
    <property type="match status" value="2"/>
</dbReference>
<evidence type="ECO:0000256" key="2">
    <source>
        <dbReference type="ARBA" id="ARBA00005364"/>
    </source>
</evidence>
<proteinExistence type="inferred from homology"/>
<keyword evidence="5 9" id="KW-0812">Transmembrane</keyword>
<dbReference type="NCBIfam" id="TIGR00367">
    <property type="entry name" value="calcium/sodium antiporter"/>
    <property type="match status" value="1"/>
</dbReference>
<feature type="transmembrane region" description="Helical" evidence="9">
    <location>
        <begin position="159"/>
        <end position="178"/>
    </location>
</feature>
<feature type="transmembrane region" description="Helical" evidence="9">
    <location>
        <begin position="444"/>
        <end position="465"/>
    </location>
</feature>
<dbReference type="PANTHER" id="PTHR10846">
    <property type="entry name" value="SODIUM/POTASSIUM/CALCIUM EXCHANGER"/>
    <property type="match status" value="1"/>
</dbReference>
<feature type="transmembrane region" description="Helical" evidence="9">
    <location>
        <begin position="375"/>
        <end position="392"/>
    </location>
</feature>
<evidence type="ECO:0000256" key="4">
    <source>
        <dbReference type="ARBA" id="ARBA00022568"/>
    </source>
</evidence>
<dbReference type="Gene3D" id="1.20.1420.30">
    <property type="entry name" value="NCX, central ion-binding region"/>
    <property type="match status" value="2"/>
</dbReference>
<comment type="similarity">
    <text evidence="2">Belongs to the Ca(2+):cation antiporter (CaCA) (TC 2.A.19) family. SLC24A subfamily.</text>
</comment>
<evidence type="ECO:0000256" key="5">
    <source>
        <dbReference type="ARBA" id="ARBA00022692"/>
    </source>
</evidence>
<evidence type="ECO:0000256" key="6">
    <source>
        <dbReference type="ARBA" id="ARBA00022989"/>
    </source>
</evidence>
<evidence type="ECO:0000256" key="9">
    <source>
        <dbReference type="SAM" id="Phobius"/>
    </source>
</evidence>
<feature type="transmembrane region" description="Helical" evidence="9">
    <location>
        <begin position="53"/>
        <end position="74"/>
    </location>
</feature>
<keyword evidence="4" id="KW-0109">Calcium transport</keyword>
<feature type="transmembrane region" description="Helical" evidence="9">
    <location>
        <begin position="125"/>
        <end position="147"/>
    </location>
</feature>
<comment type="subcellular location">
    <subcellularLocation>
        <location evidence="1">Membrane</location>
        <topology evidence="1">Multi-pass membrane protein</topology>
    </subcellularLocation>
</comment>
<evidence type="ECO:0000256" key="3">
    <source>
        <dbReference type="ARBA" id="ARBA00022449"/>
    </source>
</evidence>
<feature type="domain" description="Sodium/calcium exchanger membrane region" evidence="10">
    <location>
        <begin position="60"/>
        <end position="202"/>
    </location>
</feature>
<evidence type="ECO:0000256" key="8">
    <source>
        <dbReference type="SAM" id="MobiDB-lite"/>
    </source>
</evidence>
<evidence type="ECO:0000256" key="7">
    <source>
        <dbReference type="ARBA" id="ARBA00023136"/>
    </source>
</evidence>
<accession>A0ABQ8TIW7</accession>
<feature type="transmembrane region" description="Helical" evidence="9">
    <location>
        <begin position="340"/>
        <end position="363"/>
    </location>
</feature>
<evidence type="ECO:0000313" key="12">
    <source>
        <dbReference type="Proteomes" id="UP001148838"/>
    </source>
</evidence>
<feature type="transmembrane region" description="Helical" evidence="9">
    <location>
        <begin position="95"/>
        <end position="119"/>
    </location>
</feature>
<feature type="domain" description="Sodium/calcium exchanger membrane region" evidence="10">
    <location>
        <begin position="305"/>
        <end position="456"/>
    </location>
</feature>
<dbReference type="EMBL" id="JAJSOF020000009">
    <property type="protein sequence ID" value="KAJ4445697.1"/>
    <property type="molecule type" value="Genomic_DNA"/>
</dbReference>
<name>A0ABQ8TIW7_PERAM</name>
<dbReference type="InterPro" id="IPR004837">
    <property type="entry name" value="NaCa_Exmemb"/>
</dbReference>
<feature type="region of interest" description="Disordered" evidence="8">
    <location>
        <begin position="484"/>
        <end position="515"/>
    </location>
</feature>
<keyword evidence="7 9" id="KW-0472">Membrane</keyword>
<comment type="caution">
    <text evidence="11">The sequence shown here is derived from an EMBL/GenBank/DDBJ whole genome shotgun (WGS) entry which is preliminary data.</text>
</comment>
<organism evidence="11 12">
    <name type="scientific">Periplaneta americana</name>
    <name type="common">American cockroach</name>
    <name type="synonym">Blatta americana</name>
    <dbReference type="NCBI Taxonomy" id="6978"/>
    <lineage>
        <taxon>Eukaryota</taxon>
        <taxon>Metazoa</taxon>
        <taxon>Ecdysozoa</taxon>
        <taxon>Arthropoda</taxon>
        <taxon>Hexapoda</taxon>
        <taxon>Insecta</taxon>
        <taxon>Pterygota</taxon>
        <taxon>Neoptera</taxon>
        <taxon>Polyneoptera</taxon>
        <taxon>Dictyoptera</taxon>
        <taxon>Blattodea</taxon>
        <taxon>Blattoidea</taxon>
        <taxon>Blattidae</taxon>
        <taxon>Blattinae</taxon>
        <taxon>Periplaneta</taxon>
    </lineage>
</organism>